<evidence type="ECO:0000313" key="4">
    <source>
        <dbReference type="EMBL" id="KTT70911.1"/>
    </source>
</evidence>
<dbReference type="Gene3D" id="3.40.190.10">
    <property type="entry name" value="Periplasmic binding protein-like II"/>
    <property type="match status" value="2"/>
</dbReference>
<dbReference type="PROSITE" id="PS51257">
    <property type="entry name" value="PROKAR_LIPOPROTEIN"/>
    <property type="match status" value="1"/>
</dbReference>
<comment type="caution">
    <text evidence="4">The sequence shown here is derived from an EMBL/GenBank/DDBJ whole genome shotgun (WGS) entry which is preliminary data.</text>
</comment>
<dbReference type="EMBL" id="LDTD01000045">
    <property type="protein sequence ID" value="KTT70911.1"/>
    <property type="molecule type" value="Genomic_DNA"/>
</dbReference>
<dbReference type="Proteomes" id="UP000072867">
    <property type="component" value="Unassembled WGS sequence"/>
</dbReference>
<dbReference type="PANTHER" id="PTHR30570">
    <property type="entry name" value="PERIPLASMIC PHOSPHATE BINDING COMPONENT OF PHOSPHATE ABC TRANSPORTER"/>
    <property type="match status" value="1"/>
</dbReference>
<feature type="domain" description="PBP" evidence="3">
    <location>
        <begin position="24"/>
        <end position="304"/>
    </location>
</feature>
<organism evidence="4 5">
    <name type="scientific">Sphingomonas sanguinis</name>
    <dbReference type="NCBI Taxonomy" id="33051"/>
    <lineage>
        <taxon>Bacteria</taxon>
        <taxon>Pseudomonadati</taxon>
        <taxon>Pseudomonadota</taxon>
        <taxon>Alphaproteobacteria</taxon>
        <taxon>Sphingomonadales</taxon>
        <taxon>Sphingomonadaceae</taxon>
        <taxon>Sphingomonas</taxon>
    </lineage>
</organism>
<dbReference type="PANTHER" id="PTHR30570:SF1">
    <property type="entry name" value="PHOSPHATE-BINDING PROTEIN PSTS"/>
    <property type="match status" value="1"/>
</dbReference>
<dbReference type="InterPro" id="IPR024370">
    <property type="entry name" value="PBP_domain"/>
</dbReference>
<evidence type="ECO:0000259" key="3">
    <source>
        <dbReference type="Pfam" id="PF12849"/>
    </source>
</evidence>
<feature type="chain" id="PRO_5007548182" evidence="2">
    <location>
        <begin position="21"/>
        <end position="348"/>
    </location>
</feature>
<reference evidence="4 5" key="1">
    <citation type="journal article" date="2016" name="Front. Microbiol.">
        <title>Genomic Resource of Rice Seed Associated Bacteria.</title>
        <authorList>
            <person name="Midha S."/>
            <person name="Bansal K."/>
            <person name="Sharma S."/>
            <person name="Kumar N."/>
            <person name="Patil P.P."/>
            <person name="Chaudhry V."/>
            <person name="Patil P.B."/>
        </authorList>
    </citation>
    <scope>NUCLEOTIDE SEQUENCE [LARGE SCALE GENOMIC DNA]</scope>
    <source>
        <strain evidence="4 5">NS319</strain>
    </source>
</reference>
<dbReference type="InterPro" id="IPR050811">
    <property type="entry name" value="Phosphate_ABC_transporter"/>
</dbReference>
<accession>A0A147I0H5</accession>
<dbReference type="PATRIC" id="fig|33051.3.peg.2451"/>
<dbReference type="SUPFAM" id="SSF53850">
    <property type="entry name" value="Periplasmic binding protein-like II"/>
    <property type="match status" value="1"/>
</dbReference>
<dbReference type="AlphaFoldDB" id="A0A147I0H5"/>
<name>A0A147I0H5_9SPHN</name>
<proteinExistence type="predicted"/>
<evidence type="ECO:0000256" key="2">
    <source>
        <dbReference type="SAM" id="SignalP"/>
    </source>
</evidence>
<dbReference type="STRING" id="33051.SB4_13315"/>
<keyword evidence="1 2" id="KW-0732">Signal</keyword>
<dbReference type="RefSeq" id="WP_058733038.1">
    <property type="nucleotide sequence ID" value="NZ_LDTD01000045.1"/>
</dbReference>
<feature type="signal peptide" evidence="2">
    <location>
        <begin position="1"/>
        <end position="20"/>
    </location>
</feature>
<protein>
    <submittedName>
        <fullName evidence="4">Phosphate ABC transporter substrate-binding protein</fullName>
    </submittedName>
</protein>
<evidence type="ECO:0000313" key="5">
    <source>
        <dbReference type="Proteomes" id="UP000072867"/>
    </source>
</evidence>
<gene>
    <name evidence="4" type="ORF">NS319_07180</name>
</gene>
<sequence length="348" mass="36834">MRLPCLLAAMFALAACHDQANGGGAGVREQITAVGSSTVYPFTTIIAERFVAADPSARAPVIESTGTGAGMKLFCAGIGAGHPDIEDASRRMKASEYRECAAHGAPDILEIQIGIDGIAFAESKRGPRMALTTVDLYRALSAHPGGKPNRARTWADVNPALPAIPIQVYGPPATSGTRDALAELILMKGCDAVEPGAVALSHRDPDAHRMLCTRVRDDGAYIDAGENDNLIVQKLQANPDALGVFGYSYLEENRQTVDGVAINGVKPTYAAIAADQYPGSRALYIYVKKAHLDAIPGLRDFLRLYAANWGKDGPLVRRGLIASPATVEAQARAIIAREIPLDPAKLPS</sequence>
<evidence type="ECO:0000256" key="1">
    <source>
        <dbReference type="ARBA" id="ARBA00022729"/>
    </source>
</evidence>
<dbReference type="Pfam" id="PF12849">
    <property type="entry name" value="PBP_like_2"/>
    <property type="match status" value="1"/>
</dbReference>